<dbReference type="Gene3D" id="1.50.10.10">
    <property type="match status" value="1"/>
</dbReference>
<evidence type="ECO:0000256" key="1">
    <source>
        <dbReference type="ARBA" id="ARBA00022801"/>
    </source>
</evidence>
<dbReference type="InterPro" id="IPR052043">
    <property type="entry name" value="PolySaccharide_Degr_Enz"/>
</dbReference>
<organism evidence="2 3">
    <name type="scientific">Rhizobium rosettiformans</name>
    <dbReference type="NCBI Taxonomy" id="1368430"/>
    <lineage>
        <taxon>Bacteria</taxon>
        <taxon>Pseudomonadati</taxon>
        <taxon>Pseudomonadota</taxon>
        <taxon>Alphaproteobacteria</taxon>
        <taxon>Hyphomicrobiales</taxon>
        <taxon>Rhizobiaceae</taxon>
        <taxon>Rhizobium/Agrobacterium group</taxon>
        <taxon>Rhizobium</taxon>
    </lineage>
</organism>
<dbReference type="PANTHER" id="PTHR33886:SF8">
    <property type="entry name" value="UNSATURATED RHAMNOGALACTURONAN HYDROLASE (EUROFUNG)"/>
    <property type="match status" value="1"/>
</dbReference>
<dbReference type="EMBL" id="CP032405">
    <property type="protein sequence ID" value="QRF50339.1"/>
    <property type="molecule type" value="Genomic_DNA"/>
</dbReference>
<reference evidence="2 3" key="1">
    <citation type="submission" date="2018-09" db="EMBL/GenBank/DDBJ databases">
        <title>Rhizobium sp. MAE2-X.</title>
        <authorList>
            <person name="Lee Y."/>
            <person name="Jeon C.O."/>
        </authorList>
    </citation>
    <scope>NUCLEOTIDE SEQUENCE [LARGE SCALE GENOMIC DNA]</scope>
    <source>
        <strain evidence="2 3">MAE2-X</strain>
    </source>
</reference>
<sequence>MLISYFDDYARDYEPYKAGAWCYEDGCLYRGLITLHEATGDRRWLDHLTRLVDAQVDADGGLADYRITEFNIDNIQPGHALLYLHRLTGQARYLDAARQLGRQLTHHPRIASGPYWHKLRYPHQVWLDGLYMAMPFKVELGLALGEQSVVEDAIAQFATALDLTFDAASGLYRHGYDESRLQDWADPDTGLSPAHWARSIGWLAMAFVDVIEHLPQGETRRDLSTRLTAMNDRLAALVTSDHRWLQVIDAPEATGNYPESSATAMFAYALQKSERLGIDRHAPLGRSALQALADLEVRPVEGGRRQLQNVCCVAGLGPFHGIYRDGSVAYYLTEAIRPDDIKGVAPLMMAEAERLLAEDLALTQQGEGRRPPAMNAV</sequence>
<gene>
    <name evidence="2" type="ORF">D4A92_02200</name>
</gene>
<dbReference type="PANTHER" id="PTHR33886">
    <property type="entry name" value="UNSATURATED RHAMNOGALACTURONAN HYDROLASE (EUROFUNG)"/>
    <property type="match status" value="1"/>
</dbReference>
<keyword evidence="3" id="KW-1185">Reference proteome</keyword>
<name>A0ABX7EPT4_9HYPH</name>
<proteinExistence type="predicted"/>
<protein>
    <submittedName>
        <fullName evidence="2">Di-trans,poly-cis-decaprenylcistransferase</fullName>
    </submittedName>
</protein>
<dbReference type="InterPro" id="IPR012341">
    <property type="entry name" value="6hp_glycosidase-like_sf"/>
</dbReference>
<dbReference type="RefSeq" id="WP_203017814.1">
    <property type="nucleotide sequence ID" value="NZ_CP032405.1"/>
</dbReference>
<keyword evidence="1" id="KW-0378">Hydrolase</keyword>
<dbReference type="Pfam" id="PF07470">
    <property type="entry name" value="Glyco_hydro_88"/>
    <property type="match status" value="1"/>
</dbReference>
<evidence type="ECO:0000313" key="3">
    <source>
        <dbReference type="Proteomes" id="UP000596351"/>
    </source>
</evidence>
<evidence type="ECO:0000313" key="2">
    <source>
        <dbReference type="EMBL" id="QRF50339.1"/>
    </source>
</evidence>
<accession>A0ABX7EPT4</accession>
<dbReference type="InterPro" id="IPR008928">
    <property type="entry name" value="6-hairpin_glycosidase_sf"/>
</dbReference>
<dbReference type="SUPFAM" id="SSF48208">
    <property type="entry name" value="Six-hairpin glycosidases"/>
    <property type="match status" value="1"/>
</dbReference>
<dbReference type="InterPro" id="IPR010905">
    <property type="entry name" value="Glyco_hydro_88"/>
</dbReference>
<dbReference type="Proteomes" id="UP000596351">
    <property type="component" value="Chromosome"/>
</dbReference>